<dbReference type="Pfam" id="PF02325">
    <property type="entry name" value="CCB3_YggT"/>
    <property type="match status" value="2"/>
</dbReference>
<dbReference type="OrthoDB" id="9806665at2"/>
<feature type="transmembrane region" description="Helical" evidence="2">
    <location>
        <begin position="154"/>
        <end position="173"/>
    </location>
</feature>
<proteinExistence type="inferred from homology"/>
<dbReference type="Proteomes" id="UP000242757">
    <property type="component" value="Unassembled WGS sequence"/>
</dbReference>
<comment type="caution">
    <text evidence="3">The sequence shown here is derived from an EMBL/GenBank/DDBJ whole genome shotgun (WGS) entry which is preliminary data.</text>
</comment>
<evidence type="ECO:0008006" key="5">
    <source>
        <dbReference type="Google" id="ProtNLM"/>
    </source>
</evidence>
<dbReference type="InterPro" id="IPR003425">
    <property type="entry name" value="CCB3/YggT"/>
</dbReference>
<accession>A0A233RJP5</accession>
<keyword evidence="4" id="KW-1185">Reference proteome</keyword>
<sequence>MNTAYYLINTVFDLYLMVVLLRIWLQLARADFYNPFSQFVVKATNPVLKPLRRLIPGFFGIDMAAVLLALIVATIKLALFKAMNLLYADWSTVVLVGLITVLKKAGVMLFWILIIRALLSWVSQGRSQIEYVMYQLTEPLLAPLRRVIPPMGGLDLSILVAFIALQALNWLMGDLFGPLWWQL</sequence>
<feature type="transmembrane region" description="Helical" evidence="2">
    <location>
        <begin position="6"/>
        <end position="25"/>
    </location>
</feature>
<evidence type="ECO:0000313" key="3">
    <source>
        <dbReference type="EMBL" id="OXY83614.1"/>
    </source>
</evidence>
<keyword evidence="2" id="KW-0812">Transmembrane</keyword>
<keyword evidence="2" id="KW-1133">Transmembrane helix</keyword>
<evidence type="ECO:0000313" key="4">
    <source>
        <dbReference type="Proteomes" id="UP000242757"/>
    </source>
</evidence>
<dbReference type="GO" id="GO:0016020">
    <property type="term" value="C:membrane"/>
    <property type="evidence" value="ECO:0007669"/>
    <property type="project" value="InterPro"/>
</dbReference>
<organism evidence="3 4">
    <name type="scientific">Oceanimonas doudoroffii</name>
    <dbReference type="NCBI Taxonomy" id="84158"/>
    <lineage>
        <taxon>Bacteria</taxon>
        <taxon>Pseudomonadati</taxon>
        <taxon>Pseudomonadota</taxon>
        <taxon>Gammaproteobacteria</taxon>
        <taxon>Aeromonadales</taxon>
        <taxon>Aeromonadaceae</taxon>
        <taxon>Oceanimonas</taxon>
    </lineage>
</organism>
<reference evidence="3 4" key="1">
    <citation type="submission" date="2017-08" db="EMBL/GenBank/DDBJ databases">
        <title>A Genome Sequence of Oceanimonas doudoroffii ATCC 27123T.</title>
        <authorList>
            <person name="Brennan M.A."/>
            <person name="Maclea K.S."/>
            <person name="Mcclelland W.D."/>
            <person name="Trachtenberg A.M."/>
        </authorList>
    </citation>
    <scope>NUCLEOTIDE SEQUENCE [LARGE SCALE GENOMIC DNA]</scope>
    <source>
        <strain evidence="3 4">ATCC 27123</strain>
    </source>
</reference>
<evidence type="ECO:0000256" key="2">
    <source>
        <dbReference type="SAM" id="Phobius"/>
    </source>
</evidence>
<dbReference type="PANTHER" id="PTHR33219:SF14">
    <property type="entry name" value="PROTEIN COFACTOR ASSEMBLY OF COMPLEX C SUBUNIT B CCB3, CHLOROPLASTIC-RELATED"/>
    <property type="match status" value="1"/>
</dbReference>
<dbReference type="PANTHER" id="PTHR33219">
    <property type="entry name" value="YLMG HOMOLOG PROTEIN 2, CHLOROPLASTIC"/>
    <property type="match status" value="1"/>
</dbReference>
<protein>
    <recommendedName>
        <fullName evidence="5">YggT family protein</fullName>
    </recommendedName>
</protein>
<dbReference type="EMBL" id="NBIM01000001">
    <property type="protein sequence ID" value="OXY83614.1"/>
    <property type="molecule type" value="Genomic_DNA"/>
</dbReference>
<keyword evidence="2" id="KW-0472">Membrane</keyword>
<dbReference type="AlphaFoldDB" id="A0A233RJP5"/>
<feature type="transmembrane region" description="Helical" evidence="2">
    <location>
        <begin position="92"/>
        <end position="119"/>
    </location>
</feature>
<gene>
    <name evidence="3" type="ORF">B6S08_09080</name>
</gene>
<name>A0A233RJP5_9GAMM</name>
<feature type="transmembrane region" description="Helical" evidence="2">
    <location>
        <begin position="58"/>
        <end position="80"/>
    </location>
</feature>
<dbReference type="RefSeq" id="WP_094200388.1">
    <property type="nucleotide sequence ID" value="NZ_NBIM01000001.1"/>
</dbReference>
<comment type="similarity">
    <text evidence="1">Belongs to the YggT family.</text>
</comment>
<evidence type="ECO:0000256" key="1">
    <source>
        <dbReference type="ARBA" id="ARBA00010894"/>
    </source>
</evidence>